<evidence type="ECO:0000256" key="1">
    <source>
        <dbReference type="SAM" id="MobiDB-lite"/>
    </source>
</evidence>
<gene>
    <name evidence="2" type="ORF">ACFQ2V_20680</name>
</gene>
<keyword evidence="2" id="KW-0378">Hydrolase</keyword>
<proteinExistence type="predicted"/>
<accession>A0ABW3N1R2</accession>
<dbReference type="CDD" id="cd00085">
    <property type="entry name" value="HNHc"/>
    <property type="match status" value="1"/>
</dbReference>
<name>A0ABW3N1R2_9MICO</name>
<sequence>MPFTFASSPLEVALGAVLERAGVTVDEGDRLPSLFTAGEAALNEIGRLETEKARLEGRLVDAYATLHTVLEQQHDVLGLSRGPVPVRADTVVTQEIACATGVGAAEVSRRLELATAPRRHRVLRGALRAGTVSLYRALHVVAETRLLPDEVLADLETTVLAPAPDGSVSSQRLFSSRLRRCVRSADDRSGDERRRSAEVSRKAHGRLTEDGIGTFTVTAPAETVVAVLDRADAVARAARAAGDPRTLDQLRSDAICSLALFGSLAAEHSSFGAPLPTATVRIVVPFEVAVGLSDAACELPGYGWVTAAHARRIITADGSVWQRLAVDVRTGRTLELSTDRYRPTAAMVEHVRAVDGVCRAPGCQVPADRCDLDHVVPWPADTTDVTNAQSLSRGCHHPKTAGLWSAARAPDHGIRWTTLTGREYVTYPRDWREALTDPGASPPSPEGSPPDDPPPF</sequence>
<dbReference type="RefSeq" id="WP_386054838.1">
    <property type="nucleotide sequence ID" value="NZ_JBHTKH010000025.1"/>
</dbReference>
<keyword evidence="2" id="KW-0255">Endonuclease</keyword>
<protein>
    <submittedName>
        <fullName evidence="2">HNH endonuclease signature motif containing protein</fullName>
    </submittedName>
</protein>
<evidence type="ECO:0000313" key="3">
    <source>
        <dbReference type="Proteomes" id="UP001597046"/>
    </source>
</evidence>
<keyword evidence="3" id="KW-1185">Reference proteome</keyword>
<dbReference type="EMBL" id="JBHTKH010000025">
    <property type="protein sequence ID" value="MFD1056730.1"/>
    <property type="molecule type" value="Genomic_DNA"/>
</dbReference>
<feature type="region of interest" description="Disordered" evidence="1">
    <location>
        <begin position="430"/>
        <end position="456"/>
    </location>
</feature>
<dbReference type="Proteomes" id="UP001597046">
    <property type="component" value="Unassembled WGS sequence"/>
</dbReference>
<reference evidence="3" key="1">
    <citation type="journal article" date="2019" name="Int. J. Syst. Evol. Microbiol.">
        <title>The Global Catalogue of Microorganisms (GCM) 10K type strain sequencing project: providing services to taxonomists for standard genome sequencing and annotation.</title>
        <authorList>
            <consortium name="The Broad Institute Genomics Platform"/>
            <consortium name="The Broad Institute Genome Sequencing Center for Infectious Disease"/>
            <person name="Wu L."/>
            <person name="Ma J."/>
        </authorList>
    </citation>
    <scope>NUCLEOTIDE SEQUENCE [LARGE SCALE GENOMIC DNA]</scope>
    <source>
        <strain evidence="3">CCUG 57508</strain>
    </source>
</reference>
<evidence type="ECO:0000313" key="2">
    <source>
        <dbReference type="EMBL" id="MFD1056730.1"/>
    </source>
</evidence>
<dbReference type="GO" id="GO:0004519">
    <property type="term" value="F:endonuclease activity"/>
    <property type="evidence" value="ECO:0007669"/>
    <property type="project" value="UniProtKB-KW"/>
</dbReference>
<dbReference type="InterPro" id="IPR003615">
    <property type="entry name" value="HNH_nuc"/>
</dbReference>
<organism evidence="2 3">
    <name type="scientific">Terrabacter terrigena</name>
    <dbReference type="NCBI Taxonomy" id="574718"/>
    <lineage>
        <taxon>Bacteria</taxon>
        <taxon>Bacillati</taxon>
        <taxon>Actinomycetota</taxon>
        <taxon>Actinomycetes</taxon>
        <taxon>Micrococcales</taxon>
        <taxon>Intrasporangiaceae</taxon>
        <taxon>Terrabacter</taxon>
    </lineage>
</organism>
<feature type="compositionally biased region" description="Pro residues" evidence="1">
    <location>
        <begin position="440"/>
        <end position="456"/>
    </location>
</feature>
<keyword evidence="2" id="KW-0540">Nuclease</keyword>
<comment type="caution">
    <text evidence="2">The sequence shown here is derived from an EMBL/GenBank/DDBJ whole genome shotgun (WGS) entry which is preliminary data.</text>
</comment>